<dbReference type="PANTHER" id="PTHR30024">
    <property type="entry name" value="ALIPHATIC SULFONATES-BINDING PROTEIN-RELATED"/>
    <property type="match status" value="1"/>
</dbReference>
<reference evidence="4 5" key="1">
    <citation type="journal article" date="2019" name="Int. J. Syst. Evol. Microbiol.">
        <title>The Global Catalogue of Microorganisms (GCM) 10K type strain sequencing project: providing services to taxonomists for standard genome sequencing and annotation.</title>
        <authorList>
            <consortium name="The Broad Institute Genomics Platform"/>
            <consortium name="The Broad Institute Genome Sequencing Center for Infectious Disease"/>
            <person name="Wu L."/>
            <person name="Ma J."/>
        </authorList>
    </citation>
    <scope>NUCLEOTIDE SEQUENCE [LARGE SCALE GENOMIC DNA]</scope>
    <source>
        <strain evidence="4 5">JCM 14942</strain>
    </source>
</reference>
<dbReference type="RefSeq" id="WP_141006578.1">
    <property type="nucleotide sequence ID" value="NZ_BAAAOR010000008.1"/>
</dbReference>
<accession>A0ABN2A1G0</accession>
<evidence type="ECO:0000256" key="1">
    <source>
        <dbReference type="ARBA" id="ARBA00004418"/>
    </source>
</evidence>
<comment type="similarity">
    <text evidence="2">Belongs to the bacterial solute-binding protein SsuA/TauA family.</text>
</comment>
<comment type="subcellular location">
    <subcellularLocation>
        <location evidence="1">Periplasm</location>
    </subcellularLocation>
</comment>
<keyword evidence="3" id="KW-0732">Signal</keyword>
<evidence type="ECO:0000256" key="3">
    <source>
        <dbReference type="ARBA" id="ARBA00022729"/>
    </source>
</evidence>
<sequence>MTELYFTRCPVPTATTLAARTGMLDAELAPLEVRIASLQAAGNEHLLPHHFDHGLPGLIREGGNIPALWARASSVPTRLVGVTWVDEYQVILAARDSGIAGAADLAGRRIGLPRTQGRVVDIEHAMALRGFERALSLAALTLEDVVPVELDPVSIDVTRTGLGQESYAAARVALAEGVVDAVWVKGAAGMRIRRELDAVVVSDLGAHPDPAMRINNGTPRTVTVHAELLERRPEVVTRYLVGLLRAARWAESGGSEVGAALAAETGGSDGDVAAAYGRGPFVSFAPRLDDPVLDALRDQERFLAGHGFVPAPAGGSATWDEWVVTEPLRAAEKLVADARLEASA</sequence>
<organism evidence="4 5">
    <name type="scientific">Nocardioides humi</name>
    <dbReference type="NCBI Taxonomy" id="449461"/>
    <lineage>
        <taxon>Bacteria</taxon>
        <taxon>Bacillati</taxon>
        <taxon>Actinomycetota</taxon>
        <taxon>Actinomycetes</taxon>
        <taxon>Propionibacteriales</taxon>
        <taxon>Nocardioidaceae</taxon>
        <taxon>Nocardioides</taxon>
    </lineage>
</organism>
<dbReference type="EMBL" id="BAAAOR010000008">
    <property type="protein sequence ID" value="GAA1509268.1"/>
    <property type="molecule type" value="Genomic_DNA"/>
</dbReference>
<protein>
    <submittedName>
        <fullName evidence="4">ABC transporter substrate-binding protein</fullName>
    </submittedName>
</protein>
<dbReference type="Gene3D" id="3.40.190.10">
    <property type="entry name" value="Periplasmic binding protein-like II"/>
    <property type="match status" value="1"/>
</dbReference>
<evidence type="ECO:0000313" key="5">
    <source>
        <dbReference type="Proteomes" id="UP001500842"/>
    </source>
</evidence>
<keyword evidence="5" id="KW-1185">Reference proteome</keyword>
<gene>
    <name evidence="4" type="ORF">GCM10009788_12020</name>
</gene>
<proteinExistence type="inferred from homology"/>
<evidence type="ECO:0000256" key="2">
    <source>
        <dbReference type="ARBA" id="ARBA00010742"/>
    </source>
</evidence>
<dbReference type="PANTHER" id="PTHR30024:SF47">
    <property type="entry name" value="TAURINE-BINDING PERIPLASMIC PROTEIN"/>
    <property type="match status" value="1"/>
</dbReference>
<comment type="caution">
    <text evidence="4">The sequence shown here is derived from an EMBL/GenBank/DDBJ whole genome shotgun (WGS) entry which is preliminary data.</text>
</comment>
<dbReference type="Gene3D" id="3.40.190.270">
    <property type="match status" value="1"/>
</dbReference>
<dbReference type="SUPFAM" id="SSF53850">
    <property type="entry name" value="Periplasmic binding protein-like II"/>
    <property type="match status" value="1"/>
</dbReference>
<dbReference type="Proteomes" id="UP001500842">
    <property type="component" value="Unassembled WGS sequence"/>
</dbReference>
<evidence type="ECO:0000313" key="4">
    <source>
        <dbReference type="EMBL" id="GAA1509268.1"/>
    </source>
</evidence>
<name>A0ABN2A1G0_9ACTN</name>